<gene>
    <name evidence="2" type="ORF">X975_27068</name>
</gene>
<evidence type="ECO:0000313" key="2">
    <source>
        <dbReference type="EMBL" id="KFM79782.1"/>
    </source>
</evidence>
<proteinExistence type="predicted"/>
<dbReference type="SUPFAM" id="SSF52540">
    <property type="entry name" value="P-loop containing nucleoside triphosphate hydrolases"/>
    <property type="match status" value="1"/>
</dbReference>
<dbReference type="AlphaFoldDB" id="A0A087UQZ3"/>
<evidence type="ECO:0000256" key="1">
    <source>
        <dbReference type="SAM" id="MobiDB-lite"/>
    </source>
</evidence>
<dbReference type="Proteomes" id="UP000054359">
    <property type="component" value="Unassembled WGS sequence"/>
</dbReference>
<feature type="non-terminal residue" evidence="2">
    <location>
        <position position="288"/>
    </location>
</feature>
<keyword evidence="3" id="KW-1185">Reference proteome</keyword>
<protein>
    <submittedName>
        <fullName evidence="2">NEDD4-binding protein 2-like 2</fullName>
    </submittedName>
</protein>
<name>A0A087UQZ3_STEMI</name>
<accession>A0A087UQZ3</accession>
<organism evidence="2 3">
    <name type="scientific">Stegodyphus mimosarum</name>
    <name type="common">African social velvet spider</name>
    <dbReference type="NCBI Taxonomy" id="407821"/>
    <lineage>
        <taxon>Eukaryota</taxon>
        <taxon>Metazoa</taxon>
        <taxon>Ecdysozoa</taxon>
        <taxon>Arthropoda</taxon>
        <taxon>Chelicerata</taxon>
        <taxon>Arachnida</taxon>
        <taxon>Araneae</taxon>
        <taxon>Araneomorphae</taxon>
        <taxon>Entelegynae</taxon>
        <taxon>Eresoidea</taxon>
        <taxon>Eresidae</taxon>
        <taxon>Stegodyphus</taxon>
    </lineage>
</organism>
<dbReference type="STRING" id="407821.A0A087UQZ3"/>
<dbReference type="PANTHER" id="PTHR13308">
    <property type="entry name" value="NEDD4-BINDING PROTEIN 2-LIKE 1"/>
    <property type="match status" value="1"/>
</dbReference>
<dbReference type="PANTHER" id="PTHR13308:SF40">
    <property type="entry name" value="NEDD4-BINDING PROTEIN 2-LIKE 1"/>
    <property type="match status" value="1"/>
</dbReference>
<dbReference type="InterPro" id="IPR026302">
    <property type="entry name" value="NEDD4-bd_p2"/>
</dbReference>
<dbReference type="EMBL" id="KK121135">
    <property type="protein sequence ID" value="KFM79782.1"/>
    <property type="molecule type" value="Genomic_DNA"/>
</dbReference>
<feature type="compositionally biased region" description="Polar residues" evidence="1">
    <location>
        <begin position="175"/>
        <end position="191"/>
    </location>
</feature>
<dbReference type="Gene3D" id="3.40.50.300">
    <property type="entry name" value="P-loop containing nucleotide triphosphate hydrolases"/>
    <property type="match status" value="1"/>
</dbReference>
<reference evidence="2 3" key="1">
    <citation type="submission" date="2013-11" db="EMBL/GenBank/DDBJ databases">
        <title>Genome sequencing of Stegodyphus mimosarum.</title>
        <authorList>
            <person name="Bechsgaard J."/>
        </authorList>
    </citation>
    <scope>NUCLEOTIDE SEQUENCE [LARGE SCALE GENOMIC DNA]</scope>
</reference>
<dbReference type="OrthoDB" id="6511316at2759"/>
<feature type="region of interest" description="Disordered" evidence="1">
    <location>
        <begin position="165"/>
        <end position="191"/>
    </location>
</feature>
<sequence length="288" mass="32779">MSLASEGYVEQSLSQKSIDCLERVNEANNEKIDPEPETHYRDAFRDSEFNKSVECLSDTRNASLENWINDCDWTRKDDVIHKSEVQTNSLDHTHQNWIYQSSSLCQIPDNSELNTKKSNEYVNDVKEGHSMLMPISPSAFSFGNQHFAHFKPQFITPFLPTSSHKHKSGCKSPHSPENNQPHFCSLQNKQPSSLLDKSTKKYKKDALRHAVEKIQSGQNVLIILRGLPGSGKSSLARKMKFSGAVFSTDDFFYKKGKYVFDPNQLTEAHAWNKIRTRNALEKGVTPVI</sequence>
<evidence type="ECO:0000313" key="3">
    <source>
        <dbReference type="Proteomes" id="UP000054359"/>
    </source>
</evidence>
<dbReference type="InterPro" id="IPR027417">
    <property type="entry name" value="P-loop_NTPase"/>
</dbReference>